<dbReference type="Gene3D" id="2.40.30.10">
    <property type="entry name" value="Translation factors"/>
    <property type="match status" value="1"/>
</dbReference>
<dbReference type="Gene3D" id="2.10.240.10">
    <property type="entry name" value="Dihydroorotate dehydrogenase, electron transfer subunit"/>
    <property type="match status" value="1"/>
</dbReference>
<evidence type="ECO:0000256" key="6">
    <source>
        <dbReference type="ARBA" id="ARBA00022827"/>
    </source>
</evidence>
<dbReference type="PROSITE" id="PS51384">
    <property type="entry name" value="FAD_FR"/>
    <property type="match status" value="1"/>
</dbReference>
<keyword evidence="8" id="KW-0408">Iron</keyword>
<keyword evidence="6" id="KW-0274">FAD</keyword>
<keyword evidence="7" id="KW-0249">Electron transport</keyword>
<dbReference type="PANTHER" id="PTHR43513:SF3">
    <property type="entry name" value="DIHYDROOROTATE DEHYDROGENASE B (NAD(+)), ELECTRON TRANSFER SUBUNIT-RELATED"/>
    <property type="match status" value="1"/>
</dbReference>
<dbReference type="Gene3D" id="3.40.50.80">
    <property type="entry name" value="Nucleotide-binding domain of ferredoxin-NADP reductase (FNR) module"/>
    <property type="match status" value="1"/>
</dbReference>
<keyword evidence="3" id="KW-0285">Flavoprotein</keyword>
<dbReference type="SUPFAM" id="SSF52343">
    <property type="entry name" value="Ferredoxin reductase-like, C-terminal NADP-linked domain"/>
    <property type="match status" value="1"/>
</dbReference>
<evidence type="ECO:0000256" key="10">
    <source>
        <dbReference type="ARBA" id="ARBA00034078"/>
    </source>
</evidence>
<feature type="domain" description="FAD-binding FR-type" evidence="11">
    <location>
        <begin position="32"/>
        <end position="134"/>
    </location>
</feature>
<dbReference type="InterPro" id="IPR017938">
    <property type="entry name" value="Riboflavin_synthase-like_b-brl"/>
</dbReference>
<evidence type="ECO:0000256" key="3">
    <source>
        <dbReference type="ARBA" id="ARBA00022630"/>
    </source>
</evidence>
<keyword evidence="4" id="KW-0001">2Fe-2S</keyword>
<dbReference type="InterPro" id="IPR019480">
    <property type="entry name" value="Dihydroorotate_DH_Fe-S-bd"/>
</dbReference>
<dbReference type="SUPFAM" id="SSF63380">
    <property type="entry name" value="Riboflavin synthase domain-like"/>
    <property type="match status" value="1"/>
</dbReference>
<evidence type="ECO:0000256" key="7">
    <source>
        <dbReference type="ARBA" id="ARBA00022982"/>
    </source>
</evidence>
<accession>A0ABP6XR43</accession>
<gene>
    <name evidence="12" type="ORF">GCM10022295_60980</name>
</gene>
<evidence type="ECO:0000256" key="4">
    <source>
        <dbReference type="ARBA" id="ARBA00022714"/>
    </source>
</evidence>
<dbReference type="InterPro" id="IPR039261">
    <property type="entry name" value="FNR_nucleotide-bd"/>
</dbReference>
<dbReference type="InterPro" id="IPR012165">
    <property type="entry name" value="Cyt_c3_hydrogenase_gsu"/>
</dbReference>
<keyword evidence="9" id="KW-0411">Iron-sulfur</keyword>
<organism evidence="12 13">
    <name type="scientific">Streptomyces osmaniensis</name>
    <dbReference type="NCBI Taxonomy" id="593134"/>
    <lineage>
        <taxon>Bacteria</taxon>
        <taxon>Bacillati</taxon>
        <taxon>Actinomycetota</taxon>
        <taxon>Actinomycetes</taxon>
        <taxon>Kitasatosporales</taxon>
        <taxon>Streptomycetaceae</taxon>
        <taxon>Streptomyces</taxon>
    </lineage>
</organism>
<evidence type="ECO:0000256" key="5">
    <source>
        <dbReference type="ARBA" id="ARBA00022723"/>
    </source>
</evidence>
<evidence type="ECO:0000313" key="13">
    <source>
        <dbReference type="Proteomes" id="UP001500707"/>
    </source>
</evidence>
<keyword evidence="13" id="KW-1185">Reference proteome</keyword>
<comment type="cofactor">
    <cofactor evidence="10">
        <name>[2Fe-2S] cluster</name>
        <dbReference type="ChEBI" id="CHEBI:190135"/>
    </cofactor>
</comment>
<evidence type="ECO:0000256" key="9">
    <source>
        <dbReference type="ARBA" id="ARBA00023014"/>
    </source>
</evidence>
<proteinExistence type="inferred from homology"/>
<dbReference type="InterPro" id="IPR050353">
    <property type="entry name" value="PyrK_electron_transfer"/>
</dbReference>
<evidence type="ECO:0000256" key="1">
    <source>
        <dbReference type="ARBA" id="ARBA00006422"/>
    </source>
</evidence>
<name>A0ABP6XR43_9ACTN</name>
<comment type="similarity">
    <text evidence="1">Belongs to the PyrK family.</text>
</comment>
<dbReference type="EMBL" id="BAABCE010000012">
    <property type="protein sequence ID" value="GAA3570864.1"/>
    <property type="molecule type" value="Genomic_DNA"/>
</dbReference>
<keyword evidence="2" id="KW-0813">Transport</keyword>
<protein>
    <submittedName>
        <fullName evidence="12">Dihydroorotate dehydrogenase electron transfer subunit</fullName>
    </submittedName>
</protein>
<comment type="caution">
    <text evidence="12">The sequence shown here is derived from an EMBL/GenBank/DDBJ whole genome shotgun (WGS) entry which is preliminary data.</text>
</comment>
<keyword evidence="5" id="KW-0479">Metal-binding</keyword>
<evidence type="ECO:0000313" key="12">
    <source>
        <dbReference type="EMBL" id="GAA3570864.1"/>
    </source>
</evidence>
<dbReference type="Proteomes" id="UP001500707">
    <property type="component" value="Unassembled WGS sequence"/>
</dbReference>
<evidence type="ECO:0000256" key="8">
    <source>
        <dbReference type="ARBA" id="ARBA00023004"/>
    </source>
</evidence>
<dbReference type="Pfam" id="PF10418">
    <property type="entry name" value="DHODB_Fe-S_bind"/>
    <property type="match status" value="1"/>
</dbReference>
<dbReference type="InterPro" id="IPR017927">
    <property type="entry name" value="FAD-bd_FR_type"/>
</dbReference>
<dbReference type="PANTHER" id="PTHR43513">
    <property type="entry name" value="DIHYDROOROTATE DEHYDROGENASE B (NAD(+)), ELECTRON TRANSFER SUBUNIT"/>
    <property type="match status" value="1"/>
</dbReference>
<sequence>MTEVATLAVGHAATRADVTVIPLTADVEGPRPGWHHAEVLDHRPVGKRYRHLRLRAPHVASTARPGQFVMLTAARPGERGPVLPRPMAVYRRIPEEGSIEIVYGVVGSGTRQLSTFRRGERMLTVGPLGRGFHLDPAARRVLLVGRGIGTCSLTTVAEELAGTGTDVLAVTSGRDELHLVGGNRYRQLGAVTVHEVTDSAGDSSVDALRGWLTSELDADPPQQIMTCGSERLVRLCASLGERWSADVQVSLEAHMACGLGYCHGCASGIRGGSAESPLICKDGPVFRLLGRKESRI</sequence>
<dbReference type="RefSeq" id="WP_346184404.1">
    <property type="nucleotide sequence ID" value="NZ_BAABCE010000012.1"/>
</dbReference>
<evidence type="ECO:0000256" key="2">
    <source>
        <dbReference type="ARBA" id="ARBA00022448"/>
    </source>
</evidence>
<dbReference type="PIRSF" id="PIRSF006816">
    <property type="entry name" value="Cyc3_hyd_g"/>
    <property type="match status" value="1"/>
</dbReference>
<evidence type="ECO:0000259" key="11">
    <source>
        <dbReference type="PROSITE" id="PS51384"/>
    </source>
</evidence>
<reference evidence="13" key="1">
    <citation type="journal article" date="2019" name="Int. J. Syst. Evol. Microbiol.">
        <title>The Global Catalogue of Microorganisms (GCM) 10K type strain sequencing project: providing services to taxonomists for standard genome sequencing and annotation.</title>
        <authorList>
            <consortium name="The Broad Institute Genomics Platform"/>
            <consortium name="The Broad Institute Genome Sequencing Center for Infectious Disease"/>
            <person name="Wu L."/>
            <person name="Ma J."/>
        </authorList>
    </citation>
    <scope>NUCLEOTIDE SEQUENCE [LARGE SCALE GENOMIC DNA]</scope>
    <source>
        <strain evidence="13">JCM 17656</strain>
    </source>
</reference>
<dbReference type="InterPro" id="IPR037117">
    <property type="entry name" value="Dihydroorotate_DH_ele_sf"/>
</dbReference>